<keyword evidence="15" id="KW-1185">Reference proteome</keyword>
<dbReference type="SUPFAM" id="SSF56645">
    <property type="entry name" value="Acyl-CoA dehydrogenase NM domain-like"/>
    <property type="match status" value="1"/>
</dbReference>
<evidence type="ECO:0000256" key="10">
    <source>
        <dbReference type="RuleBase" id="RU362125"/>
    </source>
</evidence>
<dbReference type="Gene3D" id="1.20.140.10">
    <property type="entry name" value="Butyryl-CoA Dehydrogenase, subunit A, domain 3"/>
    <property type="match status" value="1"/>
</dbReference>
<dbReference type="Pfam" id="PF02771">
    <property type="entry name" value="Acyl-CoA_dh_N"/>
    <property type="match status" value="1"/>
</dbReference>
<dbReference type="InterPro" id="IPR009075">
    <property type="entry name" value="AcylCo_DH/oxidase_C"/>
</dbReference>
<reference evidence="14 15" key="1">
    <citation type="submission" date="2023-10" db="EMBL/GenBank/DDBJ databases">
        <title>Development of a sustainable strategy for remediation of hydrocarbon-contaminated territories based on the waste exchange concept.</title>
        <authorList>
            <person name="Krivoruchko A."/>
        </authorList>
    </citation>
    <scope>NUCLEOTIDE SEQUENCE [LARGE SCALE GENOMIC DNA]</scope>
    <source>
        <strain evidence="14 15">IEGM 1266</strain>
    </source>
</reference>
<comment type="function">
    <text evidence="7">Catalyzes the dehydrogenation at the alpha-beta position of ACP-bound acyl chains. This results in the introduction of a double bond in the lipidic chain, which is further transferred to the epsilon-amino group of lysine residue in the mycobactin core by MbtK.</text>
</comment>
<evidence type="ECO:0000313" key="14">
    <source>
        <dbReference type="EMBL" id="MDV6307829.1"/>
    </source>
</evidence>
<dbReference type="RefSeq" id="WP_024499698.1">
    <property type="nucleotide sequence ID" value="NZ_CP091855.1"/>
</dbReference>
<comment type="caution">
    <text evidence="14">The sequence shown here is derived from an EMBL/GenBank/DDBJ whole genome shotgun (WGS) entry which is preliminary data.</text>
</comment>
<dbReference type="InterPro" id="IPR050741">
    <property type="entry name" value="Acyl-CoA_dehydrogenase"/>
</dbReference>
<comment type="similarity">
    <text evidence="3 10">Belongs to the acyl-CoA dehydrogenase family.</text>
</comment>
<dbReference type="Pfam" id="PF02770">
    <property type="entry name" value="Acyl-CoA_dh_M"/>
    <property type="match status" value="1"/>
</dbReference>
<dbReference type="PANTHER" id="PTHR48083">
    <property type="entry name" value="MEDIUM-CHAIN SPECIFIC ACYL-COA DEHYDROGENASE, MITOCHONDRIAL-RELATED"/>
    <property type="match status" value="1"/>
</dbReference>
<dbReference type="InterPro" id="IPR006089">
    <property type="entry name" value="Acyl-CoA_DH_CS"/>
</dbReference>
<evidence type="ECO:0000313" key="15">
    <source>
        <dbReference type="Proteomes" id="UP001185779"/>
    </source>
</evidence>
<dbReference type="Proteomes" id="UP001185779">
    <property type="component" value="Unassembled WGS sequence"/>
</dbReference>
<dbReference type="InterPro" id="IPR036250">
    <property type="entry name" value="AcylCo_DH-like_C"/>
</dbReference>
<feature type="domain" description="Acyl-CoA dehydrogenase/oxidase C-terminal" evidence="11">
    <location>
        <begin position="232"/>
        <end position="380"/>
    </location>
</feature>
<accession>A0ABU4DDK5</accession>
<dbReference type="Gene3D" id="2.40.110.10">
    <property type="entry name" value="Butyryl-CoA Dehydrogenase, subunit A, domain 2"/>
    <property type="match status" value="1"/>
</dbReference>
<dbReference type="PANTHER" id="PTHR48083:SF20">
    <property type="entry name" value="LONG-CHAIN SPECIFIC ACYL-COA DEHYDROGENASE, MITOCHONDRIAL"/>
    <property type="match status" value="1"/>
</dbReference>
<evidence type="ECO:0000256" key="4">
    <source>
        <dbReference type="ARBA" id="ARBA00022630"/>
    </source>
</evidence>
<dbReference type="Pfam" id="PF00441">
    <property type="entry name" value="Acyl-CoA_dh_1"/>
    <property type="match status" value="1"/>
</dbReference>
<keyword evidence="6 10" id="KW-0560">Oxidoreductase</keyword>
<evidence type="ECO:0000256" key="3">
    <source>
        <dbReference type="ARBA" id="ARBA00009347"/>
    </source>
</evidence>
<evidence type="ECO:0000256" key="2">
    <source>
        <dbReference type="ARBA" id="ARBA00005102"/>
    </source>
</evidence>
<feature type="domain" description="Acyl-CoA oxidase/dehydrogenase middle" evidence="12">
    <location>
        <begin position="125"/>
        <end position="220"/>
    </location>
</feature>
<evidence type="ECO:0000256" key="1">
    <source>
        <dbReference type="ARBA" id="ARBA00001974"/>
    </source>
</evidence>
<sequence length="392" mass="43031">MPTHFYEPDHEAFREVVRDFVARDVTPNLDDWEEARATGREVWKTAGSLGILGLRFPEEFGGGGVTDYRFRCVVHEELAKVGAAALGSGLSINEDIVGSYLTELGTENQKRRWLPAMAQGEVVASIAMSEPAIGSDLRGMKTTAVRDGDEWVINGAKTFITSGFSSDVVLTAARTGTKDGRPQLSLILVPTDVPGFERGRKLRKLGLHAQDTAEISFTDVRVPATNLVGEEGRGFAHLTAQLPLERLSIAWRALSAAEAALEWTVRYTKERKAFGQRVIDFQNTRFRLAEMTTEVEITRAFLEQGIFALNAGEFDATLGAKAKWWTTELQNRIINSCLQMHGGYGYMDEYPISRAYADARVQTIVGGTTEIMKEIIGRDIAGPVPSAGGAKQ</sequence>
<name>A0ABU4DDK5_9ACTN</name>
<gene>
    <name evidence="14" type="ORF">R3P94_10945</name>
</gene>
<keyword evidence="5 10" id="KW-0274">FAD</keyword>
<dbReference type="InterPro" id="IPR037069">
    <property type="entry name" value="AcylCoA_DH/ox_N_sf"/>
</dbReference>
<evidence type="ECO:0000259" key="13">
    <source>
        <dbReference type="Pfam" id="PF02771"/>
    </source>
</evidence>
<dbReference type="EMBL" id="JAWLKI010000010">
    <property type="protein sequence ID" value="MDV6307829.1"/>
    <property type="molecule type" value="Genomic_DNA"/>
</dbReference>
<keyword evidence="4 10" id="KW-0285">Flavoprotein</keyword>
<comment type="cofactor">
    <cofactor evidence="1 10">
        <name>FAD</name>
        <dbReference type="ChEBI" id="CHEBI:57692"/>
    </cofactor>
</comment>
<evidence type="ECO:0000256" key="5">
    <source>
        <dbReference type="ARBA" id="ARBA00022827"/>
    </source>
</evidence>
<evidence type="ECO:0000259" key="11">
    <source>
        <dbReference type="Pfam" id="PF00441"/>
    </source>
</evidence>
<proteinExistence type="inferred from homology"/>
<evidence type="ECO:0000256" key="6">
    <source>
        <dbReference type="ARBA" id="ARBA00023002"/>
    </source>
</evidence>
<dbReference type="Gene3D" id="1.10.540.10">
    <property type="entry name" value="Acyl-CoA dehydrogenase/oxidase, N-terminal domain"/>
    <property type="match status" value="1"/>
</dbReference>
<protein>
    <recommendedName>
        <fullName evidence="8">Acyl-[acyl-carrier-protein] dehydrogenase MbtN</fullName>
    </recommendedName>
    <alternativeName>
        <fullName evidence="9">Mycobactin synthase protein N</fullName>
    </alternativeName>
</protein>
<dbReference type="InterPro" id="IPR006091">
    <property type="entry name" value="Acyl-CoA_Oxase/DH_mid-dom"/>
</dbReference>
<evidence type="ECO:0000259" key="12">
    <source>
        <dbReference type="Pfam" id="PF02770"/>
    </source>
</evidence>
<dbReference type="PROSITE" id="PS00073">
    <property type="entry name" value="ACYL_COA_DH_2"/>
    <property type="match status" value="1"/>
</dbReference>
<comment type="pathway">
    <text evidence="2">Siderophore biosynthesis; mycobactin biosynthesis.</text>
</comment>
<dbReference type="InterPro" id="IPR046373">
    <property type="entry name" value="Acyl-CoA_Oxase/DH_mid-dom_sf"/>
</dbReference>
<dbReference type="InterPro" id="IPR009100">
    <property type="entry name" value="AcylCoA_DH/oxidase_NM_dom_sf"/>
</dbReference>
<organism evidence="14 15">
    <name type="scientific">Gordonia amicalis</name>
    <dbReference type="NCBI Taxonomy" id="89053"/>
    <lineage>
        <taxon>Bacteria</taxon>
        <taxon>Bacillati</taxon>
        <taxon>Actinomycetota</taxon>
        <taxon>Actinomycetes</taxon>
        <taxon>Mycobacteriales</taxon>
        <taxon>Gordoniaceae</taxon>
        <taxon>Gordonia</taxon>
    </lineage>
</organism>
<evidence type="ECO:0000256" key="7">
    <source>
        <dbReference type="ARBA" id="ARBA00037085"/>
    </source>
</evidence>
<dbReference type="InterPro" id="IPR013786">
    <property type="entry name" value="AcylCoA_DH/ox_N"/>
</dbReference>
<evidence type="ECO:0000256" key="9">
    <source>
        <dbReference type="ARBA" id="ARBA00042660"/>
    </source>
</evidence>
<dbReference type="GeneID" id="77169902"/>
<dbReference type="SUPFAM" id="SSF47203">
    <property type="entry name" value="Acyl-CoA dehydrogenase C-terminal domain-like"/>
    <property type="match status" value="1"/>
</dbReference>
<evidence type="ECO:0000256" key="8">
    <source>
        <dbReference type="ARBA" id="ARBA00040394"/>
    </source>
</evidence>
<feature type="domain" description="Acyl-CoA dehydrogenase/oxidase N-terminal" evidence="13">
    <location>
        <begin position="8"/>
        <end position="121"/>
    </location>
</feature>